<dbReference type="AlphaFoldDB" id="A0A437PNQ1"/>
<dbReference type="Gene3D" id="3.10.180.10">
    <property type="entry name" value="2,3-Dihydroxybiphenyl 1,2-Dioxygenase, domain 1"/>
    <property type="match status" value="1"/>
</dbReference>
<name>A0A437PNQ1_9ACTN</name>
<dbReference type="EMBL" id="RZYA01000007">
    <property type="protein sequence ID" value="RVU23911.1"/>
    <property type="molecule type" value="Genomic_DNA"/>
</dbReference>
<evidence type="ECO:0000256" key="1">
    <source>
        <dbReference type="SAM" id="MobiDB-lite"/>
    </source>
</evidence>
<dbReference type="Proteomes" id="UP000283128">
    <property type="component" value="Unassembled WGS sequence"/>
</dbReference>
<sequence>MTTEGIEAVFMETHNWGKAARFFQGLGFELEFETDHSSGRLRNGDGPSLFIAEVPADRQPQMQLVLKVADADAFRPDPAVEVVTPFEDTHFGTRLMTVRDPDGRLWSLQAPKGRTGKEEAHE</sequence>
<feature type="region of interest" description="Disordered" evidence="1">
    <location>
        <begin position="102"/>
        <end position="122"/>
    </location>
</feature>
<keyword evidence="3" id="KW-1185">Reference proteome</keyword>
<proteinExistence type="predicted"/>
<comment type="caution">
    <text evidence="2">The sequence shown here is derived from an EMBL/GenBank/DDBJ whole genome shotgun (WGS) entry which is preliminary data.</text>
</comment>
<protein>
    <submittedName>
        <fullName evidence="2">VOC family protein</fullName>
    </submittedName>
</protein>
<accession>A0A437PNQ1</accession>
<dbReference type="RefSeq" id="WP_127829207.1">
    <property type="nucleotide sequence ID" value="NZ_RZYA01000007.1"/>
</dbReference>
<evidence type="ECO:0000313" key="2">
    <source>
        <dbReference type="EMBL" id="RVU23911.1"/>
    </source>
</evidence>
<organism evidence="2 3">
    <name type="scientific">Streptomyces antnestii</name>
    <dbReference type="NCBI Taxonomy" id="2494256"/>
    <lineage>
        <taxon>Bacteria</taxon>
        <taxon>Bacillati</taxon>
        <taxon>Actinomycetota</taxon>
        <taxon>Actinomycetes</taxon>
        <taxon>Kitasatosporales</taxon>
        <taxon>Streptomycetaceae</taxon>
        <taxon>Streptomyces</taxon>
    </lineage>
</organism>
<dbReference type="OrthoDB" id="3213536at2"/>
<dbReference type="SUPFAM" id="SSF54593">
    <property type="entry name" value="Glyoxalase/Bleomycin resistance protein/Dihydroxybiphenyl dioxygenase"/>
    <property type="match status" value="1"/>
</dbReference>
<evidence type="ECO:0000313" key="3">
    <source>
        <dbReference type="Proteomes" id="UP000283128"/>
    </source>
</evidence>
<gene>
    <name evidence="2" type="ORF">EOT10_17835</name>
</gene>
<reference evidence="2 3" key="1">
    <citation type="submission" date="2019-01" db="EMBL/GenBank/DDBJ databases">
        <title>Genome sequences of Streptomyces and Rhizobium isolates collected from root and soil.</title>
        <authorList>
            <person name="Chhettri S."/>
            <person name="Sevigny J.L."/>
            <person name="Sen A."/>
            <person name="Ennis N."/>
            <person name="Tisa L."/>
        </authorList>
    </citation>
    <scope>NUCLEOTIDE SEQUENCE [LARGE SCALE GENOMIC DNA]</scope>
    <source>
        <strain evidence="2 3">San01</strain>
    </source>
</reference>
<dbReference type="InterPro" id="IPR029068">
    <property type="entry name" value="Glyas_Bleomycin-R_OHBP_Dase"/>
</dbReference>